<reference evidence="2 3" key="1">
    <citation type="submission" date="2019-02" db="EMBL/GenBank/DDBJ databases">
        <title>Deep-cultivation of Planctomycetes and their phenomic and genomic characterization uncovers novel biology.</title>
        <authorList>
            <person name="Wiegand S."/>
            <person name="Jogler M."/>
            <person name="Boedeker C."/>
            <person name="Pinto D."/>
            <person name="Vollmers J."/>
            <person name="Rivas-Marin E."/>
            <person name="Kohn T."/>
            <person name="Peeters S.H."/>
            <person name="Heuer A."/>
            <person name="Rast P."/>
            <person name="Oberbeckmann S."/>
            <person name="Bunk B."/>
            <person name="Jeske O."/>
            <person name="Meyerdierks A."/>
            <person name="Storesund J.E."/>
            <person name="Kallscheuer N."/>
            <person name="Luecker S."/>
            <person name="Lage O.M."/>
            <person name="Pohl T."/>
            <person name="Merkel B.J."/>
            <person name="Hornburger P."/>
            <person name="Mueller R.-W."/>
            <person name="Bruemmer F."/>
            <person name="Labrenz M."/>
            <person name="Spormann A.M."/>
            <person name="Op den Camp H."/>
            <person name="Overmann J."/>
            <person name="Amann R."/>
            <person name="Jetten M.S.M."/>
            <person name="Mascher T."/>
            <person name="Medema M.H."/>
            <person name="Devos D.P."/>
            <person name="Kaster A.-K."/>
            <person name="Ovreas L."/>
            <person name="Rohde M."/>
            <person name="Galperin M.Y."/>
            <person name="Jogler C."/>
        </authorList>
    </citation>
    <scope>NUCLEOTIDE SEQUENCE [LARGE SCALE GENOMIC DNA]</scope>
    <source>
        <strain evidence="2 3">Pan216</strain>
    </source>
</reference>
<keyword evidence="3" id="KW-1185">Reference proteome</keyword>
<evidence type="ECO:0000313" key="3">
    <source>
        <dbReference type="Proteomes" id="UP000317093"/>
    </source>
</evidence>
<dbReference type="PANTHER" id="PTHR30093:SF2">
    <property type="entry name" value="TYPE II SECRETION SYSTEM PROTEIN H"/>
    <property type="match status" value="1"/>
</dbReference>
<dbReference type="InterPro" id="IPR011453">
    <property type="entry name" value="DUF1559"/>
</dbReference>
<gene>
    <name evidence="2" type="primary">xcpT_5</name>
    <name evidence="2" type="ORF">Pan216_13540</name>
</gene>
<proteinExistence type="predicted"/>
<dbReference type="InterPro" id="IPR012902">
    <property type="entry name" value="N_methyl_site"/>
</dbReference>
<dbReference type="NCBIfam" id="TIGR02532">
    <property type="entry name" value="IV_pilin_GFxxxE"/>
    <property type="match status" value="1"/>
</dbReference>
<dbReference type="OrthoDB" id="213634at2"/>
<name>A0A518B0K0_9BACT</name>
<accession>A0A518B0K0</accession>
<dbReference type="AlphaFoldDB" id="A0A518B0K0"/>
<dbReference type="Pfam" id="PF07963">
    <property type="entry name" value="N_methyl"/>
    <property type="match status" value="1"/>
</dbReference>
<sequence>MVKFRSRSAFTLIELLVVIAIIGVLVGLLLPAVQSAREAARRMQCQNKLKQLTVALANYTDSAGRFPPGHVWMSTAAVPTSGQGRGASWGASWALMLLPYMDKQAIYDKYNFQLTSRTPENSTVNLMQISDFLCPSQSVPTTPLTQDYNGHAKMHLAANFGPGQQLDLGDFTTQSQRGPFSAVAQWGAAPEDIADGTSKTVALSEIMALTTVSYDGRGAWNYVVGLSFCGDDGQLTPNSLILDEPPYCINSATVAPPCSSDNTGSSSVQGARSVHPGGVHVSFCDGAVSFISDSVDSTVWDAALGISDNQIAEGL</sequence>
<evidence type="ECO:0000259" key="1">
    <source>
        <dbReference type="Pfam" id="PF07596"/>
    </source>
</evidence>
<dbReference type="InterPro" id="IPR045584">
    <property type="entry name" value="Pilin-like"/>
</dbReference>
<dbReference type="InterPro" id="IPR027558">
    <property type="entry name" value="Pre_pil_HX9DG_C"/>
</dbReference>
<dbReference type="PANTHER" id="PTHR30093">
    <property type="entry name" value="GENERAL SECRETION PATHWAY PROTEIN G"/>
    <property type="match status" value="1"/>
</dbReference>
<dbReference type="Proteomes" id="UP000317093">
    <property type="component" value="Chromosome"/>
</dbReference>
<dbReference type="NCBIfam" id="TIGR04294">
    <property type="entry name" value="pre_pil_HX9DG"/>
    <property type="match status" value="1"/>
</dbReference>
<dbReference type="SUPFAM" id="SSF54523">
    <property type="entry name" value="Pili subunits"/>
    <property type="match status" value="1"/>
</dbReference>
<dbReference type="EMBL" id="CP036279">
    <property type="protein sequence ID" value="QDU60513.1"/>
    <property type="molecule type" value="Genomic_DNA"/>
</dbReference>
<protein>
    <submittedName>
        <fullName evidence="2">Type II secretion system protein G</fullName>
    </submittedName>
</protein>
<dbReference type="RefSeq" id="WP_145256468.1">
    <property type="nucleotide sequence ID" value="NZ_CP036279.1"/>
</dbReference>
<dbReference type="KEGG" id="knv:Pan216_13540"/>
<dbReference type="Gene3D" id="3.30.700.10">
    <property type="entry name" value="Glycoprotein, Type 4 Pilin"/>
    <property type="match status" value="1"/>
</dbReference>
<feature type="domain" description="DUF1559" evidence="1">
    <location>
        <begin position="34"/>
        <end position="297"/>
    </location>
</feature>
<evidence type="ECO:0000313" key="2">
    <source>
        <dbReference type="EMBL" id="QDU60513.1"/>
    </source>
</evidence>
<dbReference type="Pfam" id="PF07596">
    <property type="entry name" value="SBP_bac_10"/>
    <property type="match status" value="1"/>
</dbReference>
<organism evidence="2 3">
    <name type="scientific">Kolteria novifilia</name>
    <dbReference type="NCBI Taxonomy" id="2527975"/>
    <lineage>
        <taxon>Bacteria</taxon>
        <taxon>Pseudomonadati</taxon>
        <taxon>Planctomycetota</taxon>
        <taxon>Planctomycetia</taxon>
        <taxon>Kolteriales</taxon>
        <taxon>Kolteriaceae</taxon>
        <taxon>Kolteria</taxon>
    </lineage>
</organism>